<gene>
    <name evidence="1" type="ORF">C4900_01830</name>
</gene>
<reference evidence="1 2" key="1">
    <citation type="submission" date="2018-02" db="EMBL/GenBank/DDBJ databases">
        <title>Insights into the biology of acidophilic members of the Acidiferrobacteraceae family derived from comparative genomic analyses.</title>
        <authorList>
            <person name="Issotta F."/>
            <person name="Thyssen C."/>
            <person name="Mena C."/>
            <person name="Moya A."/>
            <person name="Bellenberg S."/>
            <person name="Sproer C."/>
            <person name="Covarrubias P.C."/>
            <person name="Sand W."/>
            <person name="Quatrini R."/>
            <person name="Vera M."/>
        </authorList>
    </citation>
    <scope>NUCLEOTIDE SEQUENCE [LARGE SCALE GENOMIC DNA]</scope>
    <source>
        <strain evidence="2">m-1</strain>
    </source>
</reference>
<evidence type="ECO:0000313" key="1">
    <source>
        <dbReference type="EMBL" id="RCN58557.1"/>
    </source>
</evidence>
<dbReference type="OrthoDB" id="5796675at2"/>
<dbReference type="EMBL" id="PSYR01000001">
    <property type="protein sequence ID" value="RCN58557.1"/>
    <property type="molecule type" value="Genomic_DNA"/>
</dbReference>
<accession>A0A1C2G1T3</accession>
<protein>
    <submittedName>
        <fullName evidence="1">Uncharacterized protein</fullName>
    </submittedName>
</protein>
<evidence type="ECO:0000313" key="2">
    <source>
        <dbReference type="Proteomes" id="UP000253250"/>
    </source>
</evidence>
<dbReference type="RefSeq" id="WP_065970226.1">
    <property type="nucleotide sequence ID" value="NZ_CP080624.1"/>
</dbReference>
<comment type="caution">
    <text evidence="1">The sequence shown here is derived from an EMBL/GenBank/DDBJ whole genome shotgun (WGS) entry which is preliminary data.</text>
</comment>
<name>A0A1C2G1T3_9GAMM</name>
<organism evidence="1 2">
    <name type="scientific">Acidiferrobacter thiooxydans</name>
    <dbReference type="NCBI Taxonomy" id="163359"/>
    <lineage>
        <taxon>Bacteria</taxon>
        <taxon>Pseudomonadati</taxon>
        <taxon>Pseudomonadota</taxon>
        <taxon>Gammaproteobacteria</taxon>
        <taxon>Acidiferrobacterales</taxon>
        <taxon>Acidiferrobacteraceae</taxon>
        <taxon>Acidiferrobacter</taxon>
    </lineage>
</organism>
<keyword evidence="2" id="KW-1185">Reference proteome</keyword>
<dbReference type="AlphaFoldDB" id="A0A1C2G1T3"/>
<dbReference type="Proteomes" id="UP000253250">
    <property type="component" value="Unassembled WGS sequence"/>
</dbReference>
<proteinExistence type="predicted"/>
<sequence length="132" mass="14218">MDYQQAENQLTVVQQQNQATMQKLQALAQKFATAAPDATTGREWAMDLREVAMMMQTQAQSTTTLIQQMAQYIQQLEGALATHPNAPMQPTGWANQPSQAGGGFMGSLMSGLGMGAGFAVADDVVSDLFNLF</sequence>